<organism evidence="12 13">
    <name type="scientific">Exilibacterium tricleocarpae</name>
    <dbReference type="NCBI Taxonomy" id="2591008"/>
    <lineage>
        <taxon>Bacteria</taxon>
        <taxon>Pseudomonadati</taxon>
        <taxon>Pseudomonadota</taxon>
        <taxon>Gammaproteobacteria</taxon>
        <taxon>Cellvibrionales</taxon>
        <taxon>Cellvibrionaceae</taxon>
        <taxon>Exilibacterium</taxon>
    </lineage>
</organism>
<evidence type="ECO:0000313" key="12">
    <source>
        <dbReference type="EMBL" id="TQV84078.1"/>
    </source>
</evidence>
<dbReference type="SMART" id="SM00382">
    <property type="entry name" value="AAA"/>
    <property type="match status" value="1"/>
</dbReference>
<dbReference type="PANTHER" id="PTHR15184:SF9">
    <property type="entry name" value="SPI-1 TYPE 3 SECRETION SYSTEM ATPASE"/>
    <property type="match status" value="1"/>
</dbReference>
<feature type="domain" description="AAA+ ATPase" evidence="11">
    <location>
        <begin position="193"/>
        <end position="374"/>
    </location>
</feature>
<keyword evidence="5" id="KW-0067">ATP-binding</keyword>
<dbReference type="InterPro" id="IPR027417">
    <property type="entry name" value="P-loop_NTPase"/>
</dbReference>
<dbReference type="PANTHER" id="PTHR15184">
    <property type="entry name" value="ATP SYNTHASE"/>
    <property type="match status" value="1"/>
</dbReference>
<dbReference type="SUPFAM" id="SSF52540">
    <property type="entry name" value="P-loop containing nucleoside triphosphate hydrolases"/>
    <property type="match status" value="1"/>
</dbReference>
<evidence type="ECO:0000256" key="10">
    <source>
        <dbReference type="ARBA" id="ARBA00034006"/>
    </source>
</evidence>
<protein>
    <recommendedName>
        <fullName evidence="9">protein-secreting ATPase</fullName>
        <ecNumber evidence="9">7.4.2.8</ecNumber>
    </recommendedName>
</protein>
<dbReference type="GO" id="GO:0008564">
    <property type="term" value="F:protein-exporting ATPase activity"/>
    <property type="evidence" value="ECO:0007669"/>
    <property type="project" value="UniProtKB-EC"/>
</dbReference>
<dbReference type="GO" id="GO:0046933">
    <property type="term" value="F:proton-transporting ATP synthase activity, rotational mechanism"/>
    <property type="evidence" value="ECO:0007669"/>
    <property type="project" value="TreeGrafter"/>
</dbReference>
<comment type="subcellular location">
    <subcellularLocation>
        <location evidence="1">Cytoplasm</location>
    </subcellularLocation>
</comment>
<dbReference type="EMBL" id="VHSG01000006">
    <property type="protein sequence ID" value="TQV84078.1"/>
    <property type="molecule type" value="Genomic_DNA"/>
</dbReference>
<gene>
    <name evidence="12" type="ORF">FKG94_05270</name>
</gene>
<dbReference type="InterPro" id="IPR020003">
    <property type="entry name" value="ATPase_a/bsu_AS"/>
</dbReference>
<reference evidence="12 13" key="1">
    <citation type="submission" date="2019-06" db="EMBL/GenBank/DDBJ databases">
        <title>Whole genome sequence for Cellvibrionaceae sp. R142.</title>
        <authorList>
            <person name="Wang G."/>
        </authorList>
    </citation>
    <scope>NUCLEOTIDE SEQUENCE [LARGE SCALE GENOMIC DNA]</scope>
    <source>
        <strain evidence="12 13">R142</strain>
    </source>
</reference>
<keyword evidence="7" id="KW-1278">Translocase</keyword>
<dbReference type="RefSeq" id="WP_142903158.1">
    <property type="nucleotide sequence ID" value="NZ_ML660089.1"/>
</dbReference>
<dbReference type="GO" id="GO:0030257">
    <property type="term" value="C:type III protein secretion system complex"/>
    <property type="evidence" value="ECO:0007669"/>
    <property type="project" value="InterPro"/>
</dbReference>
<dbReference type="AlphaFoldDB" id="A0A545U3N2"/>
<evidence type="ECO:0000256" key="5">
    <source>
        <dbReference type="ARBA" id="ARBA00022840"/>
    </source>
</evidence>
<dbReference type="EC" id="7.4.2.8" evidence="9"/>
<dbReference type="InterPro" id="IPR005714">
    <property type="entry name" value="ATPase_T3SS_FliI/YscN"/>
</dbReference>
<evidence type="ECO:0000256" key="6">
    <source>
        <dbReference type="ARBA" id="ARBA00022927"/>
    </source>
</evidence>
<keyword evidence="4" id="KW-0547">Nucleotide-binding</keyword>
<evidence type="ECO:0000256" key="1">
    <source>
        <dbReference type="ARBA" id="ARBA00004496"/>
    </source>
</evidence>
<dbReference type="GO" id="GO:0030254">
    <property type="term" value="P:protein secretion by the type III secretion system"/>
    <property type="evidence" value="ECO:0007669"/>
    <property type="project" value="InterPro"/>
</dbReference>
<evidence type="ECO:0000256" key="7">
    <source>
        <dbReference type="ARBA" id="ARBA00022967"/>
    </source>
</evidence>
<dbReference type="Pfam" id="PF02874">
    <property type="entry name" value="ATP-synt_ab_N"/>
    <property type="match status" value="1"/>
</dbReference>
<dbReference type="NCBIfam" id="TIGR01026">
    <property type="entry name" value="fliI_yscN"/>
    <property type="match status" value="1"/>
</dbReference>
<dbReference type="InterPro" id="IPR004100">
    <property type="entry name" value="ATPase_F1/V1/A1_a/bsu_N"/>
</dbReference>
<dbReference type="Pfam" id="PF00006">
    <property type="entry name" value="ATP-synt_ab"/>
    <property type="match status" value="1"/>
</dbReference>
<keyword evidence="3" id="KW-0963">Cytoplasm</keyword>
<dbReference type="FunFam" id="3.40.50.12240:FF:000002">
    <property type="entry name" value="Flagellum-specific ATP synthase FliI"/>
    <property type="match status" value="1"/>
</dbReference>
<accession>A0A545U3N2</accession>
<comment type="caution">
    <text evidence="12">The sequence shown here is derived from an EMBL/GenBank/DDBJ whole genome shotgun (WGS) entry which is preliminary data.</text>
</comment>
<evidence type="ECO:0000313" key="13">
    <source>
        <dbReference type="Proteomes" id="UP000319732"/>
    </source>
</evidence>
<proteinExistence type="inferred from homology"/>
<sequence length="471" mass="51239">MLNFSGSQKDHTEIRALVHAKVCRWRDQSIKRIAATPVLEQTGRVKEVVGTLVEGHLFGAKIGDMCVLYNGEHYHENDEDNVLAEVVGFTSDNVLLSALGSLDGVSERTNIRALQTPHKITVSTDLFGQVLDGFGRSINGVKQGAFDLEKMSVDAKDAVPVMTEALEPTEKPRIEKPLPTGVRVIDAMLTMGEGQRIGLFAGAGCGKTTLLMSIARGAEVDAVVIGLIGERGRELREFLDHELDEQILKRTVLVCATSDKSSMERSRATFTATAIAEGFRDKGLKVLLLIDSLTRFARAQREIGLAAGEPPAKGGFPPSTYTMLPKIIERAGNSNKGSITALYTVLIEGDSMSDPIADESRSLLDGHIILSRKLGESGHYPAVDVTASLSRTMVNVVDKQHMASAGKVRKYLSIYKELELLIRLGEYKQGEDANSDIAVNLNPQINEFLKQGTQDVTPMQEAVDRLGQIVN</sequence>
<comment type="catalytic activity">
    <reaction evidence="10">
        <text>ATP + H2O + cellular proteinSide 1 = ADP + phosphate + cellular proteinSide 2.</text>
        <dbReference type="EC" id="7.4.2.8"/>
    </reaction>
</comment>
<dbReference type="Pfam" id="PF18269">
    <property type="entry name" value="T3SS_ATPase_C"/>
    <property type="match status" value="1"/>
</dbReference>
<dbReference type="Gene3D" id="3.40.50.12240">
    <property type="match status" value="1"/>
</dbReference>
<evidence type="ECO:0000256" key="9">
    <source>
        <dbReference type="ARBA" id="ARBA00024382"/>
    </source>
</evidence>
<dbReference type="Proteomes" id="UP000319732">
    <property type="component" value="Unassembled WGS sequence"/>
</dbReference>
<evidence type="ECO:0000256" key="8">
    <source>
        <dbReference type="ARBA" id="ARBA00024342"/>
    </source>
</evidence>
<dbReference type="OrthoDB" id="9148544at2"/>
<dbReference type="GO" id="GO:0005737">
    <property type="term" value="C:cytoplasm"/>
    <property type="evidence" value="ECO:0007669"/>
    <property type="project" value="UniProtKB-SubCell"/>
</dbReference>
<dbReference type="InterPro" id="IPR040627">
    <property type="entry name" value="T3SS_ATPase_C"/>
</dbReference>
<keyword evidence="2" id="KW-0813">Transport</keyword>
<dbReference type="GO" id="GO:0016887">
    <property type="term" value="F:ATP hydrolysis activity"/>
    <property type="evidence" value="ECO:0007669"/>
    <property type="project" value="InterPro"/>
</dbReference>
<evidence type="ECO:0000256" key="4">
    <source>
        <dbReference type="ARBA" id="ARBA00022741"/>
    </source>
</evidence>
<dbReference type="InterPro" id="IPR050053">
    <property type="entry name" value="ATPase_alpha/beta_chains"/>
</dbReference>
<keyword evidence="13" id="KW-1185">Reference proteome</keyword>
<dbReference type="GO" id="GO:0005524">
    <property type="term" value="F:ATP binding"/>
    <property type="evidence" value="ECO:0007669"/>
    <property type="project" value="UniProtKB-KW"/>
</dbReference>
<evidence type="ECO:0000256" key="2">
    <source>
        <dbReference type="ARBA" id="ARBA00022448"/>
    </source>
</evidence>
<comment type="similarity">
    <text evidence="8">Belongs to the ATPase alpha/beta chains family. T3SS ATPase subfamily.</text>
</comment>
<name>A0A545U3N2_9GAMM</name>
<evidence type="ECO:0000256" key="3">
    <source>
        <dbReference type="ARBA" id="ARBA00022490"/>
    </source>
</evidence>
<dbReference type="InterPro" id="IPR000194">
    <property type="entry name" value="ATPase_F1/V1/A1_a/bsu_nucl-bd"/>
</dbReference>
<evidence type="ECO:0000259" key="11">
    <source>
        <dbReference type="SMART" id="SM00382"/>
    </source>
</evidence>
<dbReference type="PROSITE" id="PS00152">
    <property type="entry name" value="ATPASE_ALPHA_BETA"/>
    <property type="match status" value="1"/>
</dbReference>
<keyword evidence="6" id="KW-0653">Protein transport</keyword>
<dbReference type="InterPro" id="IPR003593">
    <property type="entry name" value="AAA+_ATPase"/>
</dbReference>
<dbReference type="CDD" id="cd01136">
    <property type="entry name" value="ATPase_flagellum-secretory_path_III"/>
    <property type="match status" value="1"/>
</dbReference>